<feature type="region of interest" description="Disordered" evidence="3">
    <location>
        <begin position="1"/>
        <end position="42"/>
    </location>
</feature>
<dbReference type="InterPro" id="IPR001128">
    <property type="entry name" value="Cyt_P450"/>
</dbReference>
<dbReference type="PRINTS" id="PR00359">
    <property type="entry name" value="BP450"/>
</dbReference>
<evidence type="ECO:0000256" key="3">
    <source>
        <dbReference type="SAM" id="MobiDB-lite"/>
    </source>
</evidence>
<dbReference type="PRINTS" id="PR00385">
    <property type="entry name" value="P450"/>
</dbReference>
<keyword evidence="2" id="KW-0479">Metal-binding</keyword>
<evidence type="ECO:0000313" key="5">
    <source>
        <dbReference type="Proteomes" id="UP001596220"/>
    </source>
</evidence>
<dbReference type="EC" id="1.14.-.-" evidence="4"/>
<gene>
    <name evidence="4" type="ORF">ACFP3R_01715</name>
</gene>
<dbReference type="GO" id="GO:0016491">
    <property type="term" value="F:oxidoreductase activity"/>
    <property type="evidence" value="ECO:0007669"/>
    <property type="project" value="UniProtKB-KW"/>
</dbReference>
<keyword evidence="2" id="KW-0503">Monooxygenase</keyword>
<evidence type="ECO:0000256" key="2">
    <source>
        <dbReference type="RuleBase" id="RU000461"/>
    </source>
</evidence>
<keyword evidence="2" id="KW-0408">Iron</keyword>
<keyword evidence="2 4" id="KW-0560">Oxidoreductase</keyword>
<dbReference type="PANTHER" id="PTHR46696">
    <property type="entry name" value="P450, PUTATIVE (EUROFUNG)-RELATED"/>
    <property type="match status" value="1"/>
</dbReference>
<proteinExistence type="inferred from homology"/>
<dbReference type="Pfam" id="PF00067">
    <property type="entry name" value="p450"/>
    <property type="match status" value="1"/>
</dbReference>
<name>A0ABW1NYU3_9PSEU</name>
<dbReference type="CDD" id="cd11030">
    <property type="entry name" value="CYP105-like"/>
    <property type="match status" value="1"/>
</dbReference>
<dbReference type="PROSITE" id="PS00086">
    <property type="entry name" value="CYTOCHROME_P450"/>
    <property type="match status" value="1"/>
</dbReference>
<feature type="compositionally biased region" description="Polar residues" evidence="3">
    <location>
        <begin position="1"/>
        <end position="12"/>
    </location>
</feature>
<protein>
    <submittedName>
        <fullName evidence="4">Cytochrome P450</fullName>
        <ecNumber evidence="4">1.14.-.-</ecNumber>
    </submittedName>
</protein>
<keyword evidence="2" id="KW-0349">Heme</keyword>
<accession>A0ABW1NYU3</accession>
<dbReference type="Gene3D" id="1.10.630.10">
    <property type="entry name" value="Cytochrome P450"/>
    <property type="match status" value="1"/>
</dbReference>
<comment type="caution">
    <text evidence="4">The sequence shown here is derived from an EMBL/GenBank/DDBJ whole genome shotgun (WGS) entry which is preliminary data.</text>
</comment>
<evidence type="ECO:0000256" key="1">
    <source>
        <dbReference type="ARBA" id="ARBA00010617"/>
    </source>
</evidence>
<sequence length="408" mass="44944">MTSTAPVPQGLSSERDAGPFDPPSQTTRLRETRPVSPLTFPDGHQGWVVTGYDAVRQLLADTRFSSRQDLGVLHVPYETPGMPAFTEPSPQVPGLFIAMDPPDHTRLRRMLTGAFTVKRTKQLEERITEVVERQLDELARLTPPVDLVQEFALPVPSLVICELLGVPYEDRETFQVNSAKFLEKDILLEDKLAAYTAMTTFLGELVTGKRADPGEDLLSDLARHDELTVEELTGIAFLLLFAGHETTANMLSLGTFALLEHPEQAAALRADPDLLPGAVEELMRYLSVVDVLFRYAAEDVELGGETIGKGSTVVFSLLAANRDPGRFDDPDTLDVRRGARGHLSFGHGIHQCLGQQLARIEMRAGFGGLLRRFPSLRLAIPADEVRLRTDMNIYGVHELPVTWTGTAA</sequence>
<keyword evidence="5" id="KW-1185">Reference proteome</keyword>
<reference evidence="5" key="1">
    <citation type="journal article" date="2019" name="Int. J. Syst. Evol. Microbiol.">
        <title>The Global Catalogue of Microorganisms (GCM) 10K type strain sequencing project: providing services to taxonomists for standard genome sequencing and annotation.</title>
        <authorList>
            <consortium name="The Broad Institute Genomics Platform"/>
            <consortium name="The Broad Institute Genome Sequencing Center for Infectious Disease"/>
            <person name="Wu L."/>
            <person name="Ma J."/>
        </authorList>
    </citation>
    <scope>NUCLEOTIDE SEQUENCE [LARGE SCALE GENOMIC DNA]</scope>
    <source>
        <strain evidence="5">CGMCC 4.7246</strain>
    </source>
</reference>
<dbReference type="InterPro" id="IPR036396">
    <property type="entry name" value="Cyt_P450_sf"/>
</dbReference>
<dbReference type="PANTHER" id="PTHR46696:SF1">
    <property type="entry name" value="CYTOCHROME P450 YJIB-RELATED"/>
    <property type="match status" value="1"/>
</dbReference>
<dbReference type="Proteomes" id="UP001596220">
    <property type="component" value="Unassembled WGS sequence"/>
</dbReference>
<comment type="similarity">
    <text evidence="1 2">Belongs to the cytochrome P450 family.</text>
</comment>
<dbReference type="InterPro" id="IPR002397">
    <property type="entry name" value="Cyt_P450_B"/>
</dbReference>
<organism evidence="4 5">
    <name type="scientific">Saccharothrix lopnurensis</name>
    <dbReference type="NCBI Taxonomy" id="1670621"/>
    <lineage>
        <taxon>Bacteria</taxon>
        <taxon>Bacillati</taxon>
        <taxon>Actinomycetota</taxon>
        <taxon>Actinomycetes</taxon>
        <taxon>Pseudonocardiales</taxon>
        <taxon>Pseudonocardiaceae</taxon>
        <taxon>Saccharothrix</taxon>
    </lineage>
</organism>
<dbReference type="EMBL" id="JBHSQO010000001">
    <property type="protein sequence ID" value="MFC6087980.1"/>
    <property type="molecule type" value="Genomic_DNA"/>
</dbReference>
<evidence type="ECO:0000313" key="4">
    <source>
        <dbReference type="EMBL" id="MFC6087980.1"/>
    </source>
</evidence>
<dbReference type="RefSeq" id="WP_380632029.1">
    <property type="nucleotide sequence ID" value="NZ_JBHSQO010000001.1"/>
</dbReference>
<dbReference type="SUPFAM" id="SSF48264">
    <property type="entry name" value="Cytochrome P450"/>
    <property type="match status" value="1"/>
</dbReference>
<dbReference type="InterPro" id="IPR017972">
    <property type="entry name" value="Cyt_P450_CS"/>
</dbReference>